<accession>A0A9C7LA59</accession>
<proteinExistence type="predicted"/>
<reference evidence="1" key="1">
    <citation type="submission" date="2021-10" db="EMBL/GenBank/DDBJ databases">
        <authorList>
            <person name="Criscuolo A."/>
        </authorList>
    </citation>
    <scope>NUCLEOTIDE SEQUENCE</scope>
    <source>
        <strain evidence="1">CIP111885</strain>
    </source>
</reference>
<protein>
    <submittedName>
        <fullName evidence="1">Uncharacterized protein</fullName>
    </submittedName>
</protein>
<comment type="caution">
    <text evidence="1">The sequence shown here is derived from an EMBL/GenBank/DDBJ whole genome shotgun (WGS) entry which is preliminary data.</text>
</comment>
<evidence type="ECO:0000313" key="2">
    <source>
        <dbReference type="Proteomes" id="UP000789845"/>
    </source>
</evidence>
<name>A0A9C7LA59_9BACI</name>
<evidence type="ECO:0000313" key="1">
    <source>
        <dbReference type="EMBL" id="CAG9607707.1"/>
    </source>
</evidence>
<sequence>MKLPNGITGFLSSAFFAHFRKMAGNTSDNLYISSIKSKNTEDITKRRL</sequence>
<dbReference type="Proteomes" id="UP000789845">
    <property type="component" value="Unassembled WGS sequence"/>
</dbReference>
<gene>
    <name evidence="1" type="ORF">NEOCIP111885_01399</name>
</gene>
<keyword evidence="2" id="KW-1185">Reference proteome</keyword>
<dbReference type="AlphaFoldDB" id="A0A9C7LA59"/>
<dbReference type="EMBL" id="CAKJTG010000006">
    <property type="protein sequence ID" value="CAG9607707.1"/>
    <property type="molecule type" value="Genomic_DNA"/>
</dbReference>
<organism evidence="1 2">
    <name type="scientific">Pseudoneobacillus rhizosphaerae</name>
    <dbReference type="NCBI Taxonomy" id="2880968"/>
    <lineage>
        <taxon>Bacteria</taxon>
        <taxon>Bacillati</taxon>
        <taxon>Bacillota</taxon>
        <taxon>Bacilli</taxon>
        <taxon>Bacillales</taxon>
        <taxon>Bacillaceae</taxon>
        <taxon>Pseudoneobacillus</taxon>
    </lineage>
</organism>